<dbReference type="InterPro" id="IPR013783">
    <property type="entry name" value="Ig-like_fold"/>
</dbReference>
<evidence type="ECO:0000256" key="2">
    <source>
        <dbReference type="ARBA" id="ARBA00022859"/>
    </source>
</evidence>
<dbReference type="AlphaFoldDB" id="A0A8C0QJH7"/>
<keyword evidence="1 3" id="KW-0732">Signal</keyword>
<reference evidence="5" key="2">
    <citation type="submission" date="2025-08" db="UniProtKB">
        <authorList>
            <consortium name="Ensembl"/>
        </authorList>
    </citation>
    <scope>IDENTIFICATION</scope>
</reference>
<feature type="chain" id="PRO_5034381595" description="Immunoglobulin V-set domain-containing protein" evidence="3">
    <location>
        <begin position="22"/>
        <end position="115"/>
    </location>
</feature>
<sequence length="115" mass="12993">MGNQVICCAALCLLGAGESWGRGKNSCPKGVKERTRVTLECEQDFNHDSMYWYRQDPGQGLRLIYYSLVENDAQKGDIPEGYSASRMKKAFFSLTMTSVQKNRQLYISVPVVETQ</sequence>
<evidence type="ECO:0000313" key="6">
    <source>
        <dbReference type="Proteomes" id="UP000694542"/>
    </source>
</evidence>
<evidence type="ECO:0000259" key="4">
    <source>
        <dbReference type="Pfam" id="PF07686"/>
    </source>
</evidence>
<name>A0A8C0QJH7_CANLF</name>
<dbReference type="InterPro" id="IPR036179">
    <property type="entry name" value="Ig-like_dom_sf"/>
</dbReference>
<dbReference type="InterPro" id="IPR050413">
    <property type="entry name" value="TCR_beta_variable"/>
</dbReference>
<reference evidence="5" key="1">
    <citation type="submission" date="2018-10" db="EMBL/GenBank/DDBJ databases">
        <title>De novo assembly of a Great Dane genome.</title>
        <authorList>
            <person name="Kidd J.M."/>
            <person name="Pendleton A.L."/>
            <person name="Shen F."/>
            <person name="Emery S."/>
        </authorList>
    </citation>
    <scope>NUCLEOTIDE SEQUENCE [LARGE SCALE GENOMIC DNA]</scope>
    <source>
        <strain evidence="5">Great Dane</strain>
    </source>
</reference>
<feature type="domain" description="Immunoglobulin V-set" evidence="4">
    <location>
        <begin position="32"/>
        <end position="101"/>
    </location>
</feature>
<feature type="signal peptide" evidence="3">
    <location>
        <begin position="1"/>
        <end position="21"/>
    </location>
</feature>
<evidence type="ECO:0000256" key="3">
    <source>
        <dbReference type="SAM" id="SignalP"/>
    </source>
</evidence>
<organism evidence="5 6">
    <name type="scientific">Canis lupus familiaris</name>
    <name type="common">Dog</name>
    <name type="synonym">Canis familiaris</name>
    <dbReference type="NCBI Taxonomy" id="9615"/>
    <lineage>
        <taxon>Eukaryota</taxon>
        <taxon>Metazoa</taxon>
        <taxon>Chordata</taxon>
        <taxon>Craniata</taxon>
        <taxon>Vertebrata</taxon>
        <taxon>Euteleostomi</taxon>
        <taxon>Mammalia</taxon>
        <taxon>Eutheria</taxon>
        <taxon>Laurasiatheria</taxon>
        <taxon>Carnivora</taxon>
        <taxon>Caniformia</taxon>
        <taxon>Canidae</taxon>
        <taxon>Canis</taxon>
    </lineage>
</organism>
<keyword evidence="2" id="KW-0391">Immunity</keyword>
<evidence type="ECO:0000256" key="1">
    <source>
        <dbReference type="ARBA" id="ARBA00022729"/>
    </source>
</evidence>
<dbReference type="SUPFAM" id="SSF48726">
    <property type="entry name" value="Immunoglobulin"/>
    <property type="match status" value="1"/>
</dbReference>
<accession>A0A8C0QJH7</accession>
<dbReference type="Proteomes" id="UP000694542">
    <property type="component" value="Chromosome 16"/>
</dbReference>
<protein>
    <recommendedName>
        <fullName evidence="4">Immunoglobulin V-set domain-containing protein</fullName>
    </recommendedName>
</protein>
<dbReference type="Ensembl" id="ENSCAFT00040011297.1">
    <property type="protein sequence ID" value="ENSCAFP00040009784.1"/>
    <property type="gene ID" value="ENSCAFG00040006051.1"/>
</dbReference>
<dbReference type="Pfam" id="PF07686">
    <property type="entry name" value="V-set"/>
    <property type="match status" value="1"/>
</dbReference>
<dbReference type="PANTHER" id="PTHR23268">
    <property type="entry name" value="T-CELL RECEPTOR BETA CHAIN"/>
    <property type="match status" value="1"/>
</dbReference>
<dbReference type="Gene3D" id="2.60.40.10">
    <property type="entry name" value="Immunoglobulins"/>
    <property type="match status" value="1"/>
</dbReference>
<evidence type="ECO:0000313" key="5">
    <source>
        <dbReference type="Ensembl" id="ENSCAFP00040009784.1"/>
    </source>
</evidence>
<dbReference type="GO" id="GO:0002376">
    <property type="term" value="P:immune system process"/>
    <property type="evidence" value="ECO:0007669"/>
    <property type="project" value="UniProtKB-KW"/>
</dbReference>
<dbReference type="PANTHER" id="PTHR23268:SF28">
    <property type="entry name" value="T CELL RECEPTOR BETA VARIABLE 19"/>
    <property type="match status" value="1"/>
</dbReference>
<dbReference type="InterPro" id="IPR013106">
    <property type="entry name" value="Ig_V-set"/>
</dbReference>
<proteinExistence type="predicted"/>